<dbReference type="Proteomes" id="UP000177701">
    <property type="component" value="Unassembled WGS sequence"/>
</dbReference>
<dbReference type="InterPro" id="IPR036291">
    <property type="entry name" value="NAD(P)-bd_dom_sf"/>
</dbReference>
<comment type="caution">
    <text evidence="2">The sequence shown here is derived from an EMBL/GenBank/DDBJ whole genome shotgun (WGS) entry which is preliminary data.</text>
</comment>
<accession>A0A1F5AFF4</accession>
<dbReference type="PANTHER" id="PTHR42760">
    <property type="entry name" value="SHORT-CHAIN DEHYDROGENASES/REDUCTASES FAMILY MEMBER"/>
    <property type="match status" value="1"/>
</dbReference>
<dbReference type="AlphaFoldDB" id="A0A1F5AFF4"/>
<evidence type="ECO:0000313" key="2">
    <source>
        <dbReference type="EMBL" id="OGD17221.1"/>
    </source>
</evidence>
<gene>
    <name evidence="2" type="ORF">A2V47_05430</name>
</gene>
<name>A0A1F5AFF4_9BACT</name>
<protein>
    <recommendedName>
        <fullName evidence="4">Short-chain dehydrogenase</fullName>
    </recommendedName>
</protein>
<dbReference type="InterPro" id="IPR002347">
    <property type="entry name" value="SDR_fam"/>
</dbReference>
<proteinExistence type="inferred from homology"/>
<dbReference type="PRINTS" id="PR00080">
    <property type="entry name" value="SDRFAMILY"/>
</dbReference>
<dbReference type="NCBIfam" id="NF005559">
    <property type="entry name" value="PRK07231.1"/>
    <property type="match status" value="1"/>
</dbReference>
<dbReference type="PRINTS" id="PR00081">
    <property type="entry name" value="GDHRDH"/>
</dbReference>
<dbReference type="Gene3D" id="3.40.50.720">
    <property type="entry name" value="NAD(P)-binding Rossmann-like Domain"/>
    <property type="match status" value="1"/>
</dbReference>
<dbReference type="EMBL" id="MEYH01000013">
    <property type="protein sequence ID" value="OGD17221.1"/>
    <property type="molecule type" value="Genomic_DNA"/>
</dbReference>
<organism evidence="2 3">
    <name type="scientific">Candidatus Sediminicultor quintus</name>
    <dbReference type="NCBI Taxonomy" id="1797291"/>
    <lineage>
        <taxon>Bacteria</taxon>
        <taxon>Pseudomonadati</taxon>
        <taxon>Atribacterota</taxon>
        <taxon>Candidatus Phoenicimicrobiia</taxon>
        <taxon>Candidatus Pheonicimicrobiales</taxon>
        <taxon>Candidatus Phoenicimicrobiaceae</taxon>
        <taxon>Candidatus Sediminicultor</taxon>
    </lineage>
</organism>
<reference evidence="2 3" key="1">
    <citation type="journal article" date="2016" name="Nat. Commun.">
        <title>Thousands of microbial genomes shed light on interconnected biogeochemical processes in an aquifer system.</title>
        <authorList>
            <person name="Anantharaman K."/>
            <person name="Brown C.T."/>
            <person name="Hug L.A."/>
            <person name="Sharon I."/>
            <person name="Castelle C.J."/>
            <person name="Probst A.J."/>
            <person name="Thomas B.C."/>
            <person name="Singh A."/>
            <person name="Wilkins M.J."/>
            <person name="Karaoz U."/>
            <person name="Brodie E.L."/>
            <person name="Williams K.H."/>
            <person name="Hubbard S.S."/>
            <person name="Banfield J.F."/>
        </authorList>
    </citation>
    <scope>NUCLEOTIDE SEQUENCE [LARGE SCALE GENOMIC DNA]</scope>
</reference>
<dbReference type="FunFam" id="3.40.50.720:FF:000084">
    <property type="entry name" value="Short-chain dehydrogenase reductase"/>
    <property type="match status" value="1"/>
</dbReference>
<dbReference type="NCBIfam" id="NF009466">
    <property type="entry name" value="PRK12826.1-2"/>
    <property type="match status" value="1"/>
</dbReference>
<dbReference type="InterPro" id="IPR020904">
    <property type="entry name" value="Sc_DH/Rdtase_CS"/>
</dbReference>
<evidence type="ECO:0008006" key="4">
    <source>
        <dbReference type="Google" id="ProtNLM"/>
    </source>
</evidence>
<evidence type="ECO:0000313" key="3">
    <source>
        <dbReference type="Proteomes" id="UP000177701"/>
    </source>
</evidence>
<dbReference type="GO" id="GO:0016616">
    <property type="term" value="F:oxidoreductase activity, acting on the CH-OH group of donors, NAD or NADP as acceptor"/>
    <property type="evidence" value="ECO:0007669"/>
    <property type="project" value="TreeGrafter"/>
</dbReference>
<dbReference type="PROSITE" id="PS00061">
    <property type="entry name" value="ADH_SHORT"/>
    <property type="match status" value="1"/>
</dbReference>
<dbReference type="SUPFAM" id="SSF51735">
    <property type="entry name" value="NAD(P)-binding Rossmann-fold domains"/>
    <property type="match status" value="1"/>
</dbReference>
<dbReference type="STRING" id="1797291.A2V47_05430"/>
<sequence length="248" mass="26508">MLLKDCVAIVTGAGKGLGQGIAEEFFKEGALLALFDIQYDLVENLAKKLDSSGERVMAIKADVTDEMMIKDGMSKVFDKFGKIDILVNNAGISLHKPTKEMSVEDFNKVININLNGPFICSKSVISYMEKQKRGKIVNIASLGGRTGRPGVGVNYAASKAGVIGLTQTLARELGPSGIYVNSICPGPILTEQTKQYSADVFASWNVGRAVKKDGLPQDVADAAVFLSSNKSDWITGVTLDVNGGILMK</sequence>
<comment type="similarity">
    <text evidence="1">Belongs to the short-chain dehydrogenases/reductases (SDR) family.</text>
</comment>
<evidence type="ECO:0000256" key="1">
    <source>
        <dbReference type="ARBA" id="ARBA00006484"/>
    </source>
</evidence>
<dbReference type="Pfam" id="PF13561">
    <property type="entry name" value="adh_short_C2"/>
    <property type="match status" value="1"/>
</dbReference>